<dbReference type="Proteomes" id="UP000242763">
    <property type="component" value="Unassembled WGS sequence"/>
</dbReference>
<evidence type="ECO:0000313" key="2">
    <source>
        <dbReference type="Proteomes" id="UP000242763"/>
    </source>
</evidence>
<dbReference type="EMBL" id="FORF01000012">
    <property type="protein sequence ID" value="SFJ17757.1"/>
    <property type="molecule type" value="Genomic_DNA"/>
</dbReference>
<keyword evidence="2" id="KW-1185">Reference proteome</keyword>
<organism evidence="1 2">
    <name type="scientific">Aquamicrobium aerolatum DSM 21857</name>
    <dbReference type="NCBI Taxonomy" id="1121003"/>
    <lineage>
        <taxon>Bacteria</taxon>
        <taxon>Pseudomonadati</taxon>
        <taxon>Pseudomonadota</taxon>
        <taxon>Alphaproteobacteria</taxon>
        <taxon>Hyphomicrobiales</taxon>
        <taxon>Phyllobacteriaceae</taxon>
        <taxon>Aerobium</taxon>
    </lineage>
</organism>
<protein>
    <submittedName>
        <fullName evidence="1">Uncharacterized protein</fullName>
    </submittedName>
</protein>
<dbReference type="AlphaFoldDB" id="A0A1I3P8V2"/>
<evidence type="ECO:0000313" key="1">
    <source>
        <dbReference type="EMBL" id="SFJ17757.1"/>
    </source>
</evidence>
<name>A0A1I3P8V2_9HYPH</name>
<accession>A0A1I3P8V2</accession>
<dbReference type="RefSeq" id="WP_175556700.1">
    <property type="nucleotide sequence ID" value="NZ_FORF01000012.1"/>
</dbReference>
<gene>
    <name evidence="1" type="ORF">SAMN03080618_02242</name>
</gene>
<dbReference type="STRING" id="1121003.SAMN03080618_02242"/>
<proteinExistence type="predicted"/>
<sequence>MNKISHKFTAAQLLLTEAQFCAWIGQSAPGTTIQYHSGFLAIDTVRASSDLLEHERKELVRVGRRAWWAFEHSLVHLVQRRLATDRFAYLAIARARPKKMHASLLSVLAQHDETGGLANPNISLRQSRS</sequence>
<reference evidence="2" key="1">
    <citation type="submission" date="2016-10" db="EMBL/GenBank/DDBJ databases">
        <authorList>
            <person name="Varghese N."/>
            <person name="Submissions S."/>
        </authorList>
    </citation>
    <scope>NUCLEOTIDE SEQUENCE [LARGE SCALE GENOMIC DNA]</scope>
    <source>
        <strain evidence="2">DSM 21857</strain>
    </source>
</reference>